<dbReference type="Proteomes" id="UP000244722">
    <property type="component" value="Unassembled WGS sequence"/>
</dbReference>
<comment type="caution">
    <text evidence="2">The sequence shown here is derived from an EMBL/GenBank/DDBJ whole genome shotgun (WGS) entry which is preliminary data.</text>
</comment>
<dbReference type="STRING" id="42251.A0A2T7A703"/>
<dbReference type="EMBL" id="NESQ01000010">
    <property type="protein sequence ID" value="PUU83526.1"/>
    <property type="molecule type" value="Genomic_DNA"/>
</dbReference>
<organism evidence="2 3">
    <name type="scientific">Tuber borchii</name>
    <name type="common">White truffle</name>
    <dbReference type="NCBI Taxonomy" id="42251"/>
    <lineage>
        <taxon>Eukaryota</taxon>
        <taxon>Fungi</taxon>
        <taxon>Dikarya</taxon>
        <taxon>Ascomycota</taxon>
        <taxon>Pezizomycotina</taxon>
        <taxon>Pezizomycetes</taxon>
        <taxon>Pezizales</taxon>
        <taxon>Tuberaceae</taxon>
        <taxon>Tuber</taxon>
    </lineage>
</organism>
<gene>
    <name evidence="2" type="ORF">B9Z19DRAFT_1060921</name>
</gene>
<name>A0A2T7A703_TUBBO</name>
<accession>A0A2T7A703</accession>
<feature type="region of interest" description="Disordered" evidence="1">
    <location>
        <begin position="45"/>
        <end position="77"/>
    </location>
</feature>
<evidence type="ECO:0000313" key="3">
    <source>
        <dbReference type="Proteomes" id="UP000244722"/>
    </source>
</evidence>
<proteinExistence type="predicted"/>
<evidence type="ECO:0000313" key="2">
    <source>
        <dbReference type="EMBL" id="PUU83526.1"/>
    </source>
</evidence>
<sequence>MDIATSEMQRLRAEIKIAKNIKKDCRLLSRARVITGAEALEAMHKAEEKKKVTGKRTQNVPTTAPQAPRPPSTSRRTRPAIHVASFPRVYALTTLLYSDNHLHSPNPPGMQCESNQKASLILLARIMIALMAIKVRVRRIATLGLPLQGSTQFLNGFIK</sequence>
<dbReference type="OrthoDB" id="5493062at2759"/>
<reference evidence="2 3" key="1">
    <citation type="submission" date="2017-04" db="EMBL/GenBank/DDBJ databases">
        <title>Draft genome sequence of Tuber borchii Vittad., a whitish edible truffle.</title>
        <authorList>
            <consortium name="DOE Joint Genome Institute"/>
            <person name="Murat C."/>
            <person name="Kuo A."/>
            <person name="Barry K.W."/>
            <person name="Clum A."/>
            <person name="Dockter R.B."/>
            <person name="Fauchery L."/>
            <person name="Iotti M."/>
            <person name="Kohler A."/>
            <person name="Labutti K."/>
            <person name="Lindquist E.A."/>
            <person name="Lipzen A."/>
            <person name="Ohm R.A."/>
            <person name="Wang M."/>
            <person name="Grigoriev I.V."/>
            <person name="Zambonelli A."/>
            <person name="Martin F.M."/>
        </authorList>
    </citation>
    <scope>NUCLEOTIDE SEQUENCE [LARGE SCALE GENOMIC DNA]</scope>
    <source>
        <strain evidence="2 3">Tbo3840</strain>
    </source>
</reference>
<evidence type="ECO:0000256" key="1">
    <source>
        <dbReference type="SAM" id="MobiDB-lite"/>
    </source>
</evidence>
<protein>
    <submittedName>
        <fullName evidence="2">Uncharacterized protein</fullName>
    </submittedName>
</protein>
<keyword evidence="3" id="KW-1185">Reference proteome</keyword>
<dbReference type="AlphaFoldDB" id="A0A2T7A703"/>